<reference evidence="5 6" key="1">
    <citation type="submission" date="2015-10" db="EMBL/GenBank/DDBJ databases">
        <title>Draft genome sequence of pyrrolomycin-producing Streptomyces vitaminophilus.</title>
        <authorList>
            <person name="Graham D.E."/>
            <person name="Mahan K.M."/>
            <person name="Klingeman D.M."/>
            <person name="Hettich R.L."/>
            <person name="Parry R.J."/>
        </authorList>
    </citation>
    <scope>NUCLEOTIDE SEQUENCE [LARGE SCALE GENOMIC DNA]</scope>
    <source>
        <strain evidence="5 6">ATCC 31673</strain>
    </source>
</reference>
<feature type="compositionally biased region" description="Polar residues" evidence="3">
    <location>
        <begin position="242"/>
        <end position="255"/>
    </location>
</feature>
<dbReference type="PANTHER" id="PTHR43038">
    <property type="entry name" value="ATP-BINDING CASSETTE, SUB-FAMILY H, MEMBER 1"/>
    <property type="match status" value="1"/>
</dbReference>
<evidence type="ECO:0000256" key="1">
    <source>
        <dbReference type="ARBA" id="ARBA00022741"/>
    </source>
</evidence>
<sequence>MVAVKVSQLRVVRGGREVLHGIDCSLPEGTITGLIGPSGQGKSTLMRSIMGVQIVKSGEVTVLGRPAGHPELRHRIGYAPQSPALYGDLTVTENLRYFASVLQAPRSAIDRAIRELSLEDCRHQVAASLSGGQRSRASLAIAFLGDPELLVLDEPTVGLDPVLRHDLWGIFHQLAESGTTLVVSSHVMDEANRCQRLLLLRDGNILADDTPEGLRQRTGAEDLEQAFLSLIQERQAHHNRPSQRQGPSQQGLVQS</sequence>
<dbReference type="eggNOG" id="COG1131">
    <property type="taxonomic scope" value="Bacteria"/>
</dbReference>
<feature type="domain" description="ABC transporter" evidence="4">
    <location>
        <begin position="4"/>
        <end position="227"/>
    </location>
</feature>
<dbReference type="PROSITE" id="PS00211">
    <property type="entry name" value="ABC_TRANSPORTER_1"/>
    <property type="match status" value="1"/>
</dbReference>
<dbReference type="SUPFAM" id="SSF52540">
    <property type="entry name" value="P-loop containing nucleoside triphosphate hydrolases"/>
    <property type="match status" value="1"/>
</dbReference>
<evidence type="ECO:0000256" key="2">
    <source>
        <dbReference type="ARBA" id="ARBA00022840"/>
    </source>
</evidence>
<comment type="caution">
    <text evidence="5">The sequence shown here is derived from an EMBL/GenBank/DDBJ whole genome shotgun (WGS) entry which is preliminary data.</text>
</comment>
<proteinExistence type="predicted"/>
<keyword evidence="6" id="KW-1185">Reference proteome</keyword>
<organism evidence="5 6">
    <name type="scientific">Wenjunlia vitaminophila</name>
    <name type="common">Streptomyces vitaminophilus</name>
    <dbReference type="NCBI Taxonomy" id="76728"/>
    <lineage>
        <taxon>Bacteria</taxon>
        <taxon>Bacillati</taxon>
        <taxon>Actinomycetota</taxon>
        <taxon>Actinomycetes</taxon>
        <taxon>Kitasatosporales</taxon>
        <taxon>Streptomycetaceae</taxon>
        <taxon>Wenjunlia</taxon>
    </lineage>
</organism>
<accession>A0A0T6LWL7</accession>
<dbReference type="Pfam" id="PF00005">
    <property type="entry name" value="ABC_tran"/>
    <property type="match status" value="1"/>
</dbReference>
<dbReference type="CDD" id="cd03230">
    <property type="entry name" value="ABC_DR_subfamily_A"/>
    <property type="match status" value="1"/>
</dbReference>
<keyword evidence="1" id="KW-0547">Nucleotide-binding</keyword>
<dbReference type="InterPro" id="IPR003439">
    <property type="entry name" value="ABC_transporter-like_ATP-bd"/>
</dbReference>
<name>A0A0T6LWL7_WENVI</name>
<dbReference type="RefSeq" id="WP_018381560.1">
    <property type="nucleotide sequence ID" value="NZ_LLZU01000005.1"/>
</dbReference>
<dbReference type="PANTHER" id="PTHR43038:SF3">
    <property type="entry name" value="ABC TRANSPORTER G FAMILY MEMBER 20 ISOFORM X1"/>
    <property type="match status" value="1"/>
</dbReference>
<dbReference type="AlphaFoldDB" id="A0A0T6LWL7"/>
<dbReference type="InterPro" id="IPR003593">
    <property type="entry name" value="AAA+_ATPase"/>
</dbReference>
<dbReference type="GO" id="GO:0016887">
    <property type="term" value="F:ATP hydrolysis activity"/>
    <property type="evidence" value="ECO:0007669"/>
    <property type="project" value="InterPro"/>
</dbReference>
<evidence type="ECO:0000313" key="5">
    <source>
        <dbReference type="EMBL" id="KRV50551.1"/>
    </source>
</evidence>
<keyword evidence="2 5" id="KW-0067">ATP-binding</keyword>
<dbReference type="PROSITE" id="PS50893">
    <property type="entry name" value="ABC_TRANSPORTER_2"/>
    <property type="match status" value="1"/>
</dbReference>
<dbReference type="GO" id="GO:0005524">
    <property type="term" value="F:ATP binding"/>
    <property type="evidence" value="ECO:0007669"/>
    <property type="project" value="UniProtKB-KW"/>
</dbReference>
<evidence type="ECO:0000256" key="3">
    <source>
        <dbReference type="SAM" id="MobiDB-lite"/>
    </source>
</evidence>
<gene>
    <name evidence="5" type="ORF">AQ490_15895</name>
</gene>
<dbReference type="SMART" id="SM00382">
    <property type="entry name" value="AAA"/>
    <property type="match status" value="1"/>
</dbReference>
<evidence type="ECO:0000259" key="4">
    <source>
        <dbReference type="PROSITE" id="PS50893"/>
    </source>
</evidence>
<dbReference type="Gene3D" id="3.40.50.300">
    <property type="entry name" value="P-loop containing nucleotide triphosphate hydrolases"/>
    <property type="match status" value="1"/>
</dbReference>
<dbReference type="STRING" id="76728.AQ490_15895"/>
<dbReference type="OrthoDB" id="9804819at2"/>
<evidence type="ECO:0000313" key="6">
    <source>
        <dbReference type="Proteomes" id="UP000050867"/>
    </source>
</evidence>
<dbReference type="InterPro" id="IPR027417">
    <property type="entry name" value="P-loop_NTPase"/>
</dbReference>
<feature type="region of interest" description="Disordered" evidence="3">
    <location>
        <begin position="235"/>
        <end position="255"/>
    </location>
</feature>
<protein>
    <submittedName>
        <fullName evidence="5">Multidrug ABC transporter ATP-binding protein</fullName>
    </submittedName>
</protein>
<dbReference type="Proteomes" id="UP000050867">
    <property type="component" value="Unassembled WGS sequence"/>
</dbReference>
<dbReference type="InterPro" id="IPR017871">
    <property type="entry name" value="ABC_transporter-like_CS"/>
</dbReference>
<dbReference type="EMBL" id="LLZU01000005">
    <property type="protein sequence ID" value="KRV50551.1"/>
    <property type="molecule type" value="Genomic_DNA"/>
</dbReference>